<comment type="caution">
    <text evidence="1">The sequence shown here is derived from an EMBL/GenBank/DDBJ whole genome shotgun (WGS) entry which is preliminary data.</text>
</comment>
<reference evidence="1 2" key="1">
    <citation type="submission" date="2015-01" db="EMBL/GenBank/DDBJ databases">
        <title>Evolution of Trichinella species and genotypes.</title>
        <authorList>
            <person name="Korhonen P.K."/>
            <person name="Edoardo P."/>
            <person name="Giuseppe L.R."/>
            <person name="Gasser R.B."/>
        </authorList>
    </citation>
    <scope>NUCLEOTIDE SEQUENCE [LARGE SCALE GENOMIC DNA]</scope>
    <source>
        <strain evidence="1">ISS470</strain>
    </source>
</reference>
<proteinExistence type="predicted"/>
<accession>A0A0V1FXT2</accession>
<gene>
    <name evidence="1" type="ORF">T4D_2322</name>
</gene>
<sequence>MANQLGNFENFHSAAYSLSSMAVDSINNDCFFWYWPLNKEGLAKCNFLEDKFQVELACASVCENRMMEIKSSERKNSLTVGLCPIKSELKHIWEVTVQTLHTLQLVIVELKQEMRDRSPAFRKSRTIRKSYRLPDEYDIDTLNARYCEAREAVVVEARKKSK</sequence>
<dbReference type="Proteomes" id="UP000054995">
    <property type="component" value="Unassembled WGS sequence"/>
</dbReference>
<dbReference type="OrthoDB" id="5912864at2759"/>
<keyword evidence="2" id="KW-1185">Reference proteome</keyword>
<name>A0A0V1FXT2_TRIPS</name>
<dbReference type="AlphaFoldDB" id="A0A0V1FXT2"/>
<protein>
    <submittedName>
        <fullName evidence="1">Uncharacterized protein</fullName>
    </submittedName>
</protein>
<evidence type="ECO:0000313" key="1">
    <source>
        <dbReference type="EMBL" id="KRY90854.1"/>
    </source>
</evidence>
<organism evidence="1 2">
    <name type="scientific">Trichinella pseudospiralis</name>
    <name type="common">Parasitic roundworm</name>
    <dbReference type="NCBI Taxonomy" id="6337"/>
    <lineage>
        <taxon>Eukaryota</taxon>
        <taxon>Metazoa</taxon>
        <taxon>Ecdysozoa</taxon>
        <taxon>Nematoda</taxon>
        <taxon>Enoplea</taxon>
        <taxon>Dorylaimia</taxon>
        <taxon>Trichinellida</taxon>
        <taxon>Trichinellidae</taxon>
        <taxon>Trichinella</taxon>
    </lineage>
</organism>
<evidence type="ECO:0000313" key="2">
    <source>
        <dbReference type="Proteomes" id="UP000054995"/>
    </source>
</evidence>
<dbReference type="EMBL" id="JYDT01000018">
    <property type="protein sequence ID" value="KRY90854.1"/>
    <property type="molecule type" value="Genomic_DNA"/>
</dbReference>